<keyword evidence="8" id="KW-1185">Reference proteome</keyword>
<gene>
    <name evidence="4" type="primary">taw2</name>
    <name evidence="7" type="ORF">GS429_12645</name>
</gene>
<comment type="caution">
    <text evidence="4">Lacks conserved residue(s) required for the propagation of feature annotation.</text>
</comment>
<evidence type="ECO:0000313" key="8">
    <source>
        <dbReference type="Proteomes" id="UP000434101"/>
    </source>
</evidence>
<dbReference type="PANTHER" id="PTHR23245:SF41">
    <property type="entry name" value="TRNA(PHE) (4-DEMETHYLWYOSINE(37)-C(7)) AMINOCARBOXYPROPYLTRANSFERASE"/>
    <property type="match status" value="1"/>
</dbReference>
<dbReference type="PROSITE" id="PS51684">
    <property type="entry name" value="SAM_MT_TRM5_TYW2"/>
    <property type="match status" value="1"/>
</dbReference>
<dbReference type="PANTHER" id="PTHR23245">
    <property type="entry name" value="TRNA METHYLTRANSFERASE"/>
    <property type="match status" value="1"/>
</dbReference>
<organism evidence="7 8">
    <name type="scientific">Natronorubrum halalkaliphilum</name>
    <dbReference type="NCBI Taxonomy" id="2691917"/>
    <lineage>
        <taxon>Archaea</taxon>
        <taxon>Methanobacteriati</taxon>
        <taxon>Methanobacteriota</taxon>
        <taxon>Stenosarchaea group</taxon>
        <taxon>Halobacteria</taxon>
        <taxon>Halobacteriales</taxon>
        <taxon>Natrialbaceae</taxon>
        <taxon>Natronorubrum</taxon>
    </lineage>
</organism>
<dbReference type="CDD" id="cd02440">
    <property type="entry name" value="AdoMet_MTases"/>
    <property type="match status" value="1"/>
</dbReference>
<evidence type="ECO:0000259" key="6">
    <source>
        <dbReference type="PROSITE" id="PS51684"/>
    </source>
</evidence>
<accession>A0A6B0VMU5</accession>
<dbReference type="GO" id="GO:0008175">
    <property type="term" value="F:tRNA methyltransferase activity"/>
    <property type="evidence" value="ECO:0007669"/>
    <property type="project" value="TreeGrafter"/>
</dbReference>
<keyword evidence="4" id="KW-0963">Cytoplasm</keyword>
<comment type="caution">
    <text evidence="7">The sequence shown here is derived from an EMBL/GenBank/DDBJ whole genome shotgun (WGS) entry which is preliminary data.</text>
</comment>
<protein>
    <recommendedName>
        <fullName evidence="4">tRNA(Phe) (4-demethylwyosine(37)-C(7)) aminocarboxypropyltransferase</fullName>
        <ecNumber evidence="4">2.5.1.114</ecNumber>
    </recommendedName>
    <alternativeName>
        <fullName evidence="4">tRNA wyosine derivatives biosynthesis protein Taw2</fullName>
    </alternativeName>
</protein>
<dbReference type="HAMAP" id="MF_01922">
    <property type="entry name" value="TYW2_archaea"/>
    <property type="match status" value="1"/>
</dbReference>
<name>A0A6B0VMU5_9EURY</name>
<dbReference type="EMBL" id="WUYX01000038">
    <property type="protein sequence ID" value="MXV62900.1"/>
    <property type="molecule type" value="Genomic_DNA"/>
</dbReference>
<dbReference type="EC" id="2.5.1.114" evidence="4"/>
<evidence type="ECO:0000256" key="3">
    <source>
        <dbReference type="ARBA" id="ARBA00022694"/>
    </source>
</evidence>
<proteinExistence type="inferred from homology"/>
<reference evidence="7 8" key="1">
    <citation type="submission" date="2020-01" db="EMBL/GenBank/DDBJ databases">
        <title>Natronorubrum sp. JWXQ-INN 674 isolated from Inner Mongolia Autonomous Region of China.</title>
        <authorList>
            <person name="Xue Q."/>
        </authorList>
    </citation>
    <scope>NUCLEOTIDE SEQUENCE [LARGE SCALE GENOMIC DNA]</scope>
    <source>
        <strain evidence="7 8">JWXQ-INN-674</strain>
    </source>
</reference>
<comment type="subcellular location">
    <subcellularLocation>
        <location evidence="4">Cytoplasm</location>
    </subcellularLocation>
</comment>
<feature type="binding site" evidence="4">
    <location>
        <position position="235"/>
    </location>
    <ligand>
        <name>S-adenosyl-L-methionine</name>
        <dbReference type="ChEBI" id="CHEBI:59789"/>
    </ligand>
</feature>
<keyword evidence="7" id="KW-0489">Methyltransferase</keyword>
<dbReference type="InterPro" id="IPR056744">
    <property type="entry name" value="TRM5/TYW2-like_N"/>
</dbReference>
<evidence type="ECO:0000256" key="1">
    <source>
        <dbReference type="ARBA" id="ARBA00022679"/>
    </source>
</evidence>
<feature type="compositionally biased region" description="Low complexity" evidence="5">
    <location>
        <begin position="27"/>
        <end position="37"/>
    </location>
</feature>
<dbReference type="SUPFAM" id="SSF53335">
    <property type="entry name" value="S-adenosyl-L-methionine-dependent methyltransferases"/>
    <property type="match status" value="1"/>
</dbReference>
<dbReference type="InterPro" id="IPR030382">
    <property type="entry name" value="MeTrfase_TRM5/TYW2"/>
</dbReference>
<dbReference type="InterPro" id="IPR056743">
    <property type="entry name" value="TRM5-TYW2-like_MTfase"/>
</dbReference>
<keyword evidence="3 4" id="KW-0819">tRNA processing</keyword>
<sequence>MSEDENPAGSPLPDTPAEDVDDALEQAGAAPDAPLAAVVEKPRAETAIESLRAEGVYDDSRRVRETRVQSEAKPWGGASDSKTREQTETDATPAGGPERLALPVLEPPTETRVLEVVRQLDPEPRNPDLEALLADRGWSDEALESVPGSWAVVGSVILVTVPTDCPDETALAEALLELHGEADSVLADEGIANDGDAGTYREPRTRLLAGQRDTETIHTEHGTQYGLDPARVMFSPGNQAERARMGELGDSDERVFDMFAGIGYFTLPMARAGAQVTATEINPTAFRYLLENVMLNDVGDRVDAYMTDCRELASEVDADRVVMGYYGSADEADSAGDEGGPEGDGNGNTNEHGTRTDEAHDFLADALEALVPGGVVHYHEATPEPRLWERPLERLEAAGDAADRELEVLEKRRVKSHSAGVEHVVIDARFE</sequence>
<dbReference type="AlphaFoldDB" id="A0A6B0VMU5"/>
<dbReference type="Gene3D" id="3.40.50.150">
    <property type="entry name" value="Vaccinia Virus protein VP39"/>
    <property type="match status" value="1"/>
</dbReference>
<keyword evidence="1 4" id="KW-0808">Transferase</keyword>
<keyword evidence="2 4" id="KW-0949">S-adenosyl-L-methionine</keyword>
<dbReference type="GO" id="GO:0005737">
    <property type="term" value="C:cytoplasm"/>
    <property type="evidence" value="ECO:0007669"/>
    <property type="project" value="UniProtKB-SubCell"/>
</dbReference>
<evidence type="ECO:0000256" key="5">
    <source>
        <dbReference type="SAM" id="MobiDB-lite"/>
    </source>
</evidence>
<evidence type="ECO:0000313" key="7">
    <source>
        <dbReference type="EMBL" id="MXV62900.1"/>
    </source>
</evidence>
<feature type="region of interest" description="Disordered" evidence="5">
    <location>
        <begin position="329"/>
        <end position="355"/>
    </location>
</feature>
<feature type="region of interest" description="Disordered" evidence="5">
    <location>
        <begin position="1"/>
        <end position="102"/>
    </location>
</feature>
<dbReference type="Pfam" id="PF02475">
    <property type="entry name" value="TRM5-TYW2_MTfase"/>
    <property type="match status" value="2"/>
</dbReference>
<feature type="domain" description="SAM-dependent methyltransferase TRM5/TYW2-type" evidence="6">
    <location>
        <begin position="150"/>
        <end position="431"/>
    </location>
</feature>
<dbReference type="InterPro" id="IPR029063">
    <property type="entry name" value="SAM-dependent_MTases_sf"/>
</dbReference>
<dbReference type="OrthoDB" id="8079at2157"/>
<feature type="binding site" evidence="4">
    <location>
        <position position="242"/>
    </location>
    <ligand>
        <name>S-adenosyl-L-methionine</name>
        <dbReference type="ChEBI" id="CHEBI:59789"/>
    </ligand>
</feature>
<dbReference type="InterPro" id="IPR030867">
    <property type="entry name" value="TYW2_archaea"/>
</dbReference>
<dbReference type="RefSeq" id="WP_160065713.1">
    <property type="nucleotide sequence ID" value="NZ_WUYX01000038.1"/>
</dbReference>
<feature type="compositionally biased region" description="Acidic residues" evidence="5">
    <location>
        <begin position="330"/>
        <end position="341"/>
    </location>
</feature>
<dbReference type="Pfam" id="PF25133">
    <property type="entry name" value="TYW2_N_2"/>
    <property type="match status" value="1"/>
</dbReference>
<comment type="catalytic activity">
    <reaction evidence="4">
        <text>4-demethylwyosine(37) in tRNA(Phe) + S-adenosyl-L-methionine = 4-demethyl-7-[(3S)-3-amino-3-carboxypropyl]wyosine(37) in tRNA(Phe) + S-methyl-5'-thioadenosine + H(+)</text>
        <dbReference type="Rhea" id="RHEA:36355"/>
        <dbReference type="Rhea" id="RHEA-COMP:10164"/>
        <dbReference type="Rhea" id="RHEA-COMP:10378"/>
        <dbReference type="ChEBI" id="CHEBI:15378"/>
        <dbReference type="ChEBI" id="CHEBI:17509"/>
        <dbReference type="ChEBI" id="CHEBI:59789"/>
        <dbReference type="ChEBI" id="CHEBI:64315"/>
        <dbReference type="ChEBI" id="CHEBI:73550"/>
        <dbReference type="EC" id="2.5.1.114"/>
    </reaction>
</comment>
<dbReference type="GO" id="GO:0102522">
    <property type="term" value="F:tRNA 4-demethylwyosine alpha-amino-alpha-carboxypropyltransferase activity"/>
    <property type="evidence" value="ECO:0007669"/>
    <property type="project" value="UniProtKB-EC"/>
</dbReference>
<feature type="compositionally biased region" description="Basic and acidic residues" evidence="5">
    <location>
        <begin position="58"/>
        <end position="70"/>
    </location>
</feature>
<comment type="function">
    <text evidence="4">S-adenosyl-L-methionine-dependent transferase that acts as a component of the wyosine derivatives biosynthesis pathway. Catalyzes the transfer of the alpha-amino-alpha-carboxypropyl (acp) group from S-adenosyl-L-methionine to 4-demethylwyosine (imG-14), forming 7-aminocarboxypropyl-demethylwyosine (wybutosine-86) at position 37 of tRNA(Phe).</text>
</comment>
<dbReference type="Gene3D" id="3.30.300.110">
    <property type="entry name" value="Met-10+ protein-like domains"/>
    <property type="match status" value="1"/>
</dbReference>
<evidence type="ECO:0000256" key="4">
    <source>
        <dbReference type="HAMAP-Rule" id="MF_01922"/>
    </source>
</evidence>
<dbReference type="GO" id="GO:0030488">
    <property type="term" value="P:tRNA methylation"/>
    <property type="evidence" value="ECO:0007669"/>
    <property type="project" value="TreeGrafter"/>
</dbReference>
<dbReference type="Proteomes" id="UP000434101">
    <property type="component" value="Unassembled WGS sequence"/>
</dbReference>
<comment type="similarity">
    <text evidence="4">Belongs to the class I-like SAM-binding methyltransferase superfamily. TRM5/TYW2 family.</text>
</comment>
<feature type="binding site" evidence="4">
    <location>
        <position position="280"/>
    </location>
    <ligand>
        <name>S-adenosyl-L-methionine</name>
        <dbReference type="ChEBI" id="CHEBI:59789"/>
    </ligand>
</feature>
<evidence type="ECO:0000256" key="2">
    <source>
        <dbReference type="ARBA" id="ARBA00022691"/>
    </source>
</evidence>